<keyword evidence="3 5" id="KW-1133">Transmembrane helix</keyword>
<dbReference type="InterPro" id="IPR032808">
    <property type="entry name" value="DoxX"/>
</dbReference>
<dbReference type="Pfam" id="PF13564">
    <property type="entry name" value="DoxX_2"/>
    <property type="match status" value="1"/>
</dbReference>
<keyword evidence="4 5" id="KW-0472">Membrane</keyword>
<dbReference type="Proteomes" id="UP001596072">
    <property type="component" value="Unassembled WGS sequence"/>
</dbReference>
<feature type="transmembrane region" description="Helical" evidence="5">
    <location>
        <begin position="71"/>
        <end position="90"/>
    </location>
</feature>
<name>A0ABW0ZG99_9ACTN</name>
<evidence type="ECO:0000256" key="4">
    <source>
        <dbReference type="ARBA" id="ARBA00023136"/>
    </source>
</evidence>
<feature type="transmembrane region" description="Helical" evidence="5">
    <location>
        <begin position="45"/>
        <end position="65"/>
    </location>
</feature>
<organism evidence="6 7">
    <name type="scientific">Nocardioides vastitatis</name>
    <dbReference type="NCBI Taxonomy" id="2568655"/>
    <lineage>
        <taxon>Bacteria</taxon>
        <taxon>Bacillati</taxon>
        <taxon>Actinomycetota</taxon>
        <taxon>Actinomycetes</taxon>
        <taxon>Propionibacteriales</taxon>
        <taxon>Nocardioidaceae</taxon>
        <taxon>Nocardioides</taxon>
    </lineage>
</organism>
<evidence type="ECO:0000313" key="6">
    <source>
        <dbReference type="EMBL" id="MFC5729283.1"/>
    </source>
</evidence>
<comment type="subcellular location">
    <subcellularLocation>
        <location evidence="1">Membrane</location>
        <topology evidence="1">Multi-pass membrane protein</topology>
    </subcellularLocation>
</comment>
<feature type="transmembrane region" description="Helical" evidence="5">
    <location>
        <begin position="6"/>
        <end position="25"/>
    </location>
</feature>
<evidence type="ECO:0000256" key="1">
    <source>
        <dbReference type="ARBA" id="ARBA00004141"/>
    </source>
</evidence>
<feature type="transmembrane region" description="Helical" evidence="5">
    <location>
        <begin position="97"/>
        <end position="115"/>
    </location>
</feature>
<evidence type="ECO:0000313" key="7">
    <source>
        <dbReference type="Proteomes" id="UP001596072"/>
    </source>
</evidence>
<sequence length="123" mass="12876">MNVVAWIASGLLAAMFLVAGSMKLLKSKEEIVSDHEWAESFPVGLIKFVGVAEISGAAGLILPGVLGIETWLVPAAAISLAVLMVGAALIHLRDNEYPAIAVNLVLLALALFVAFERIGPEAL</sequence>
<evidence type="ECO:0000256" key="5">
    <source>
        <dbReference type="SAM" id="Phobius"/>
    </source>
</evidence>
<keyword evidence="2 5" id="KW-0812">Transmembrane</keyword>
<reference evidence="7" key="1">
    <citation type="journal article" date="2019" name="Int. J. Syst. Evol. Microbiol.">
        <title>The Global Catalogue of Microorganisms (GCM) 10K type strain sequencing project: providing services to taxonomists for standard genome sequencing and annotation.</title>
        <authorList>
            <consortium name="The Broad Institute Genomics Platform"/>
            <consortium name="The Broad Institute Genome Sequencing Center for Infectious Disease"/>
            <person name="Wu L."/>
            <person name="Ma J."/>
        </authorList>
    </citation>
    <scope>NUCLEOTIDE SEQUENCE [LARGE SCALE GENOMIC DNA]</scope>
    <source>
        <strain evidence="7">YIM 94188</strain>
    </source>
</reference>
<dbReference type="RefSeq" id="WP_378527046.1">
    <property type="nucleotide sequence ID" value="NZ_JBHSNS010000003.1"/>
</dbReference>
<evidence type="ECO:0000256" key="2">
    <source>
        <dbReference type="ARBA" id="ARBA00022692"/>
    </source>
</evidence>
<gene>
    <name evidence="6" type="ORF">ACFPQB_10160</name>
</gene>
<proteinExistence type="predicted"/>
<keyword evidence="7" id="KW-1185">Reference proteome</keyword>
<accession>A0ABW0ZG99</accession>
<evidence type="ECO:0000256" key="3">
    <source>
        <dbReference type="ARBA" id="ARBA00022989"/>
    </source>
</evidence>
<comment type="caution">
    <text evidence="6">The sequence shown here is derived from an EMBL/GenBank/DDBJ whole genome shotgun (WGS) entry which is preliminary data.</text>
</comment>
<protein>
    <submittedName>
        <fullName evidence="6">DoxX family protein</fullName>
    </submittedName>
</protein>
<dbReference type="EMBL" id="JBHSNS010000003">
    <property type="protein sequence ID" value="MFC5729283.1"/>
    <property type="molecule type" value="Genomic_DNA"/>
</dbReference>